<dbReference type="CDD" id="cd16329">
    <property type="entry name" value="LolA_like"/>
    <property type="match status" value="1"/>
</dbReference>
<accession>A0A1I4SBJ4</accession>
<organism evidence="2 3">
    <name type="scientific">Rugamonas rubra</name>
    <dbReference type="NCBI Taxonomy" id="758825"/>
    <lineage>
        <taxon>Bacteria</taxon>
        <taxon>Pseudomonadati</taxon>
        <taxon>Pseudomonadota</taxon>
        <taxon>Betaproteobacteria</taxon>
        <taxon>Burkholderiales</taxon>
        <taxon>Oxalobacteraceae</taxon>
        <taxon>Telluria group</taxon>
        <taxon>Rugamonas</taxon>
    </lineage>
</organism>
<proteinExistence type="predicted"/>
<dbReference type="InterPro" id="IPR033399">
    <property type="entry name" value="TP_0789-like"/>
</dbReference>
<dbReference type="STRING" id="758825.SAMN02982985_04722"/>
<keyword evidence="3" id="KW-1185">Reference proteome</keyword>
<reference evidence="2 3" key="1">
    <citation type="submission" date="2016-10" db="EMBL/GenBank/DDBJ databases">
        <authorList>
            <person name="de Groot N.N."/>
        </authorList>
    </citation>
    <scope>NUCLEOTIDE SEQUENCE [LARGE SCALE GENOMIC DNA]</scope>
    <source>
        <strain evidence="2 3">ATCC 43154</strain>
    </source>
</reference>
<dbReference type="Proteomes" id="UP000199470">
    <property type="component" value="Unassembled WGS sequence"/>
</dbReference>
<gene>
    <name evidence="2" type="ORF">SAMN02982985_04722</name>
</gene>
<protein>
    <recommendedName>
        <fullName evidence="1">Uncharacterized protein TP-0789 domain-containing protein</fullName>
    </recommendedName>
</protein>
<dbReference type="Gene3D" id="2.50.20.10">
    <property type="entry name" value="Lipoprotein localisation LolA/LolB/LppX"/>
    <property type="match status" value="1"/>
</dbReference>
<evidence type="ECO:0000313" key="2">
    <source>
        <dbReference type="EMBL" id="SFM61690.1"/>
    </source>
</evidence>
<evidence type="ECO:0000313" key="3">
    <source>
        <dbReference type="Proteomes" id="UP000199470"/>
    </source>
</evidence>
<dbReference type="Pfam" id="PF17131">
    <property type="entry name" value="LolA_like"/>
    <property type="match status" value="1"/>
</dbReference>
<feature type="domain" description="Uncharacterized protein TP-0789" evidence="1">
    <location>
        <begin position="96"/>
        <end position="268"/>
    </location>
</feature>
<name>A0A1I4SBJ4_9BURK</name>
<dbReference type="AlphaFoldDB" id="A0A1I4SBJ4"/>
<evidence type="ECO:0000259" key="1">
    <source>
        <dbReference type="Pfam" id="PF17131"/>
    </source>
</evidence>
<sequence length="268" mass="28772">MPFLSPQRRAAGGAAALLAPSPTPLSARLLATLLAALLSAPFCATAAAPSPQEILRQVDRYRLPLNSFEASVRIVPVQGGVEQEAGTYIVRGANHNQALVEATSVEQRGQKFLTTDSGIFFYAPRTRRAIRLTPLQTLRGKASIGDLARISFENDYEVALAETAQPGCPADSCVALALSSKNEAATYTRITLLVGRQRGQYVPLKAMLYVASGKLLKLAVFDAASGGLPPTTHYSDPQQTADETRVVFEKIRAVDFPASTFNPRSLEQ</sequence>
<dbReference type="EMBL" id="FOTW01000025">
    <property type="protein sequence ID" value="SFM61690.1"/>
    <property type="molecule type" value="Genomic_DNA"/>
</dbReference>